<comment type="caution">
    <text evidence="6">The sequence shown here is derived from an EMBL/GenBank/DDBJ whole genome shotgun (WGS) entry which is preliminary data.</text>
</comment>
<dbReference type="SUPFAM" id="SSF46689">
    <property type="entry name" value="Homeodomain-like"/>
    <property type="match status" value="1"/>
</dbReference>
<evidence type="ECO:0000256" key="2">
    <source>
        <dbReference type="ARBA" id="ARBA00023125"/>
    </source>
</evidence>
<dbReference type="EMBL" id="JAMRXG010000013">
    <property type="protein sequence ID" value="MCM6777101.1"/>
    <property type="molecule type" value="Genomic_DNA"/>
</dbReference>
<reference evidence="6" key="1">
    <citation type="submission" date="2022-06" db="EMBL/GenBank/DDBJ databases">
        <title>Novel species in genus nocardia.</title>
        <authorList>
            <person name="Li F."/>
        </authorList>
    </citation>
    <scope>NUCLEOTIDE SEQUENCE</scope>
    <source>
        <strain evidence="6">CDC141</strain>
    </source>
</reference>
<dbReference type="InterPro" id="IPR036271">
    <property type="entry name" value="Tet_transcr_reg_TetR-rel_C_sf"/>
</dbReference>
<dbReference type="Proteomes" id="UP001139157">
    <property type="component" value="Unassembled WGS sequence"/>
</dbReference>
<feature type="domain" description="HTH tetR-type" evidence="5">
    <location>
        <begin position="26"/>
        <end position="86"/>
    </location>
</feature>
<sequence length="220" mass="23226">MSVQTDGMAGPLPRGRHRLSRAEVESSQYQRLCAAALVVVGELGYAATTVADIVARAQVARRTFYAMFGGKDDCFAAAYDFGIELGLRRVGETIGAWETSDFAARIRLSFEVHLAMLAADPAATRALYVEALAAGGPLTAHRARVHDLFADCLMGIVRAGVGTGDLPTAPDPGLVDMLIGGIDDRIRACLTERGAAALPELAPLFTHTTLVLCRAGAVAR</sequence>
<dbReference type="SUPFAM" id="SSF48498">
    <property type="entry name" value="Tetracyclin repressor-like, C-terminal domain"/>
    <property type="match status" value="1"/>
</dbReference>
<dbReference type="Pfam" id="PF00440">
    <property type="entry name" value="TetR_N"/>
    <property type="match status" value="1"/>
</dbReference>
<dbReference type="Gene3D" id="1.10.357.10">
    <property type="entry name" value="Tetracycline Repressor, domain 2"/>
    <property type="match status" value="1"/>
</dbReference>
<evidence type="ECO:0000256" key="1">
    <source>
        <dbReference type="ARBA" id="ARBA00023015"/>
    </source>
</evidence>
<dbReference type="PANTHER" id="PTHR30055">
    <property type="entry name" value="HTH-TYPE TRANSCRIPTIONAL REGULATOR RUTR"/>
    <property type="match status" value="1"/>
</dbReference>
<feature type="DNA-binding region" description="H-T-H motif" evidence="4">
    <location>
        <begin position="49"/>
        <end position="68"/>
    </location>
</feature>
<evidence type="ECO:0000313" key="7">
    <source>
        <dbReference type="Proteomes" id="UP001139157"/>
    </source>
</evidence>
<dbReference type="PROSITE" id="PS50977">
    <property type="entry name" value="HTH_TETR_2"/>
    <property type="match status" value="1"/>
</dbReference>
<keyword evidence="3" id="KW-0804">Transcription</keyword>
<keyword evidence="7" id="KW-1185">Reference proteome</keyword>
<keyword evidence="1" id="KW-0805">Transcription regulation</keyword>
<proteinExistence type="predicted"/>
<dbReference type="GO" id="GO:0003700">
    <property type="term" value="F:DNA-binding transcription factor activity"/>
    <property type="evidence" value="ECO:0007669"/>
    <property type="project" value="TreeGrafter"/>
</dbReference>
<dbReference type="AlphaFoldDB" id="A0A9X2J1K1"/>
<dbReference type="Gene3D" id="1.10.10.60">
    <property type="entry name" value="Homeodomain-like"/>
    <property type="match status" value="1"/>
</dbReference>
<dbReference type="RefSeq" id="WP_251915860.1">
    <property type="nucleotide sequence ID" value="NZ_JAMRXG010000013.1"/>
</dbReference>
<protein>
    <submittedName>
        <fullName evidence="6">TetR/AcrR family transcriptional regulator</fullName>
    </submittedName>
</protein>
<dbReference type="InterPro" id="IPR050109">
    <property type="entry name" value="HTH-type_TetR-like_transc_reg"/>
</dbReference>
<keyword evidence="2 4" id="KW-0238">DNA-binding</keyword>
<organism evidence="6 7">
    <name type="scientific">Nocardia pulmonis</name>
    <dbReference type="NCBI Taxonomy" id="2951408"/>
    <lineage>
        <taxon>Bacteria</taxon>
        <taxon>Bacillati</taxon>
        <taxon>Actinomycetota</taxon>
        <taxon>Actinomycetes</taxon>
        <taxon>Mycobacteriales</taxon>
        <taxon>Nocardiaceae</taxon>
        <taxon>Nocardia</taxon>
    </lineage>
</organism>
<dbReference type="PANTHER" id="PTHR30055:SF234">
    <property type="entry name" value="HTH-TYPE TRANSCRIPTIONAL REGULATOR BETI"/>
    <property type="match status" value="1"/>
</dbReference>
<evidence type="ECO:0000259" key="5">
    <source>
        <dbReference type="PROSITE" id="PS50977"/>
    </source>
</evidence>
<evidence type="ECO:0000256" key="4">
    <source>
        <dbReference type="PROSITE-ProRule" id="PRU00335"/>
    </source>
</evidence>
<dbReference type="InterPro" id="IPR009057">
    <property type="entry name" value="Homeodomain-like_sf"/>
</dbReference>
<dbReference type="InterPro" id="IPR001647">
    <property type="entry name" value="HTH_TetR"/>
</dbReference>
<evidence type="ECO:0000256" key="3">
    <source>
        <dbReference type="ARBA" id="ARBA00023163"/>
    </source>
</evidence>
<evidence type="ECO:0000313" key="6">
    <source>
        <dbReference type="EMBL" id="MCM6777101.1"/>
    </source>
</evidence>
<dbReference type="GO" id="GO:0000976">
    <property type="term" value="F:transcription cis-regulatory region binding"/>
    <property type="evidence" value="ECO:0007669"/>
    <property type="project" value="TreeGrafter"/>
</dbReference>
<name>A0A9X2J1K1_9NOCA</name>
<accession>A0A9X2J1K1</accession>
<gene>
    <name evidence="6" type="ORF">NDR86_26795</name>
</gene>